<comment type="caution">
    <text evidence="2">The sequence shown here is derived from an EMBL/GenBank/DDBJ whole genome shotgun (WGS) entry which is preliminary data.</text>
</comment>
<evidence type="ECO:0000259" key="1">
    <source>
        <dbReference type="Pfam" id="PF14732"/>
    </source>
</evidence>
<dbReference type="EMBL" id="CAJZBQ010000046">
    <property type="protein sequence ID" value="CAG9328539.1"/>
    <property type="molecule type" value="Genomic_DNA"/>
</dbReference>
<dbReference type="Proteomes" id="UP001162131">
    <property type="component" value="Unassembled WGS sequence"/>
</dbReference>
<proteinExistence type="predicted"/>
<reference evidence="2" key="1">
    <citation type="submission" date="2021-09" db="EMBL/GenBank/DDBJ databases">
        <authorList>
            <consortium name="AG Swart"/>
            <person name="Singh M."/>
            <person name="Singh A."/>
            <person name="Seah K."/>
            <person name="Emmerich C."/>
        </authorList>
    </citation>
    <scope>NUCLEOTIDE SEQUENCE</scope>
    <source>
        <strain evidence="2">ATCC30299</strain>
    </source>
</reference>
<dbReference type="Pfam" id="PF14732">
    <property type="entry name" value="UAE_UbL"/>
    <property type="match status" value="1"/>
</dbReference>
<keyword evidence="3" id="KW-1185">Reference proteome</keyword>
<name>A0AAU9JSL0_9CILI</name>
<evidence type="ECO:0000313" key="3">
    <source>
        <dbReference type="Proteomes" id="UP001162131"/>
    </source>
</evidence>
<protein>
    <recommendedName>
        <fullName evidence="1">Ubiquitin/SUMO-activating enzyme ubiquitin-like domain-containing protein</fullName>
    </recommendedName>
</protein>
<sequence>MKPSQDTNQQRKFLFKCKLSTFLLEALVNSILKERFSMINPSIRCDSCYYYESGDGLDSSEISIYNDNLRQTLKGLGLSNGSNVHCNDFDKDGSIIMELLDSNEESFEINEVLISNENRLKQQKTTENQENNIIGSLKRKKDISHEIGIKLRKLM</sequence>
<dbReference type="InterPro" id="IPR028077">
    <property type="entry name" value="UAE_UbL_dom"/>
</dbReference>
<gene>
    <name evidence="2" type="ORF">BSTOLATCC_MIC46536</name>
</gene>
<dbReference type="Gene3D" id="3.10.290.20">
    <property type="entry name" value="Ubiquitin-like 2 activating enzyme e1b. Chain: B, domain 3"/>
    <property type="match status" value="1"/>
</dbReference>
<evidence type="ECO:0000313" key="2">
    <source>
        <dbReference type="EMBL" id="CAG9328539.1"/>
    </source>
</evidence>
<feature type="domain" description="Ubiquitin/SUMO-activating enzyme ubiquitin-like" evidence="1">
    <location>
        <begin position="16"/>
        <end position="104"/>
    </location>
</feature>
<organism evidence="2 3">
    <name type="scientific">Blepharisma stoltei</name>
    <dbReference type="NCBI Taxonomy" id="1481888"/>
    <lineage>
        <taxon>Eukaryota</taxon>
        <taxon>Sar</taxon>
        <taxon>Alveolata</taxon>
        <taxon>Ciliophora</taxon>
        <taxon>Postciliodesmatophora</taxon>
        <taxon>Heterotrichea</taxon>
        <taxon>Heterotrichida</taxon>
        <taxon>Blepharismidae</taxon>
        <taxon>Blepharisma</taxon>
    </lineage>
</organism>
<accession>A0AAU9JSL0</accession>
<dbReference type="AlphaFoldDB" id="A0AAU9JSL0"/>